<keyword evidence="3" id="KW-1185">Reference proteome</keyword>
<dbReference type="Proteomes" id="UP001165121">
    <property type="component" value="Unassembled WGS sequence"/>
</dbReference>
<evidence type="ECO:0000256" key="1">
    <source>
        <dbReference type="SAM" id="MobiDB-lite"/>
    </source>
</evidence>
<feature type="compositionally biased region" description="Low complexity" evidence="1">
    <location>
        <begin position="30"/>
        <end position="45"/>
    </location>
</feature>
<gene>
    <name evidence="2" type="ORF">Pfra01_001592000</name>
</gene>
<protein>
    <submittedName>
        <fullName evidence="2">Unnamed protein product</fullName>
    </submittedName>
</protein>
<dbReference type="EMBL" id="BSXT01001752">
    <property type="protein sequence ID" value="GMF44971.1"/>
    <property type="molecule type" value="Genomic_DNA"/>
</dbReference>
<sequence>MKSEASLNVLVHKESGQSPSEEVALNVDSPGPRSAPRPRAARVMADVVTRSRTQEEDDQRESMGPLEYQAERWRRMTSDSRIL</sequence>
<dbReference type="AlphaFoldDB" id="A0A9W6XT81"/>
<comment type="caution">
    <text evidence="2">The sequence shown here is derived from an EMBL/GenBank/DDBJ whole genome shotgun (WGS) entry which is preliminary data.</text>
</comment>
<name>A0A9W6XT81_9STRA</name>
<feature type="region of interest" description="Disordered" evidence="1">
    <location>
        <begin position="1"/>
        <end position="69"/>
    </location>
</feature>
<evidence type="ECO:0000313" key="2">
    <source>
        <dbReference type="EMBL" id="GMF44971.1"/>
    </source>
</evidence>
<organism evidence="2 3">
    <name type="scientific">Phytophthora fragariaefolia</name>
    <dbReference type="NCBI Taxonomy" id="1490495"/>
    <lineage>
        <taxon>Eukaryota</taxon>
        <taxon>Sar</taxon>
        <taxon>Stramenopiles</taxon>
        <taxon>Oomycota</taxon>
        <taxon>Peronosporomycetes</taxon>
        <taxon>Peronosporales</taxon>
        <taxon>Peronosporaceae</taxon>
        <taxon>Phytophthora</taxon>
    </lineage>
</organism>
<evidence type="ECO:0000313" key="3">
    <source>
        <dbReference type="Proteomes" id="UP001165121"/>
    </source>
</evidence>
<proteinExistence type="predicted"/>
<reference evidence="2" key="1">
    <citation type="submission" date="2023-04" db="EMBL/GenBank/DDBJ databases">
        <title>Phytophthora fragariaefolia NBRC 109709.</title>
        <authorList>
            <person name="Ichikawa N."/>
            <person name="Sato H."/>
            <person name="Tonouchi N."/>
        </authorList>
    </citation>
    <scope>NUCLEOTIDE SEQUENCE</scope>
    <source>
        <strain evidence="2">NBRC 109709</strain>
    </source>
</reference>
<accession>A0A9W6XT81</accession>